<evidence type="ECO:0000313" key="5">
    <source>
        <dbReference type="Proteomes" id="UP000606870"/>
    </source>
</evidence>
<protein>
    <submittedName>
        <fullName evidence="4">GNAT family N-acetyltransferase</fullName>
    </submittedName>
</protein>
<keyword evidence="5" id="KW-1185">Reference proteome</keyword>
<dbReference type="EMBL" id="JACOGK010000015">
    <property type="protein sequence ID" value="MBC3536868.1"/>
    <property type="molecule type" value="Genomic_DNA"/>
</dbReference>
<dbReference type="InterPro" id="IPR000182">
    <property type="entry name" value="GNAT_dom"/>
</dbReference>
<proteinExistence type="predicted"/>
<evidence type="ECO:0000259" key="3">
    <source>
        <dbReference type="PROSITE" id="PS51186"/>
    </source>
</evidence>
<evidence type="ECO:0000313" key="4">
    <source>
        <dbReference type="EMBL" id="MBC3536868.1"/>
    </source>
</evidence>
<evidence type="ECO:0000256" key="1">
    <source>
        <dbReference type="ARBA" id="ARBA00022679"/>
    </source>
</evidence>
<dbReference type="Pfam" id="PF00583">
    <property type="entry name" value="Acetyltransf_1"/>
    <property type="match status" value="1"/>
</dbReference>
<reference evidence="4 5" key="1">
    <citation type="submission" date="2020-08" db="EMBL/GenBank/DDBJ databases">
        <authorList>
            <person name="Liu C."/>
            <person name="Sun Q."/>
        </authorList>
    </citation>
    <scope>NUCLEOTIDE SEQUENCE [LARGE SCALE GENOMIC DNA]</scope>
    <source>
        <strain evidence="4 5">NSJ-59</strain>
    </source>
</reference>
<organism evidence="4 5">
    <name type="scientific">Megasphaera hominis</name>
    <dbReference type="NCBI Taxonomy" id="159836"/>
    <lineage>
        <taxon>Bacteria</taxon>
        <taxon>Bacillati</taxon>
        <taxon>Bacillota</taxon>
        <taxon>Negativicutes</taxon>
        <taxon>Veillonellales</taxon>
        <taxon>Veillonellaceae</taxon>
        <taxon>Megasphaera</taxon>
    </lineage>
</organism>
<gene>
    <name evidence="4" type="ORF">H8J70_06360</name>
</gene>
<name>A0ABR6VHU2_9FIRM</name>
<dbReference type="Proteomes" id="UP000606870">
    <property type="component" value="Unassembled WGS sequence"/>
</dbReference>
<feature type="domain" description="N-acetyltransferase" evidence="3">
    <location>
        <begin position="1"/>
        <end position="140"/>
    </location>
</feature>
<dbReference type="PANTHER" id="PTHR43877:SF2">
    <property type="entry name" value="AMINOALKYLPHOSPHONATE N-ACETYLTRANSFERASE-RELATED"/>
    <property type="match status" value="1"/>
</dbReference>
<dbReference type="InterPro" id="IPR050832">
    <property type="entry name" value="Bact_Acetyltransf"/>
</dbReference>
<dbReference type="Gene3D" id="3.40.630.30">
    <property type="match status" value="1"/>
</dbReference>
<keyword evidence="2" id="KW-0012">Acyltransferase</keyword>
<dbReference type="RefSeq" id="WP_186503021.1">
    <property type="nucleotide sequence ID" value="NZ_JACOGK010000015.1"/>
</dbReference>
<dbReference type="InterPro" id="IPR016181">
    <property type="entry name" value="Acyl_CoA_acyltransferase"/>
</dbReference>
<dbReference type="SUPFAM" id="SSF55729">
    <property type="entry name" value="Acyl-CoA N-acyltransferases (Nat)"/>
    <property type="match status" value="1"/>
</dbReference>
<keyword evidence="1" id="KW-0808">Transferase</keyword>
<dbReference type="PANTHER" id="PTHR43877">
    <property type="entry name" value="AMINOALKYLPHOSPHONATE N-ACETYLTRANSFERASE-RELATED-RELATED"/>
    <property type="match status" value="1"/>
</dbReference>
<dbReference type="PROSITE" id="PS51186">
    <property type="entry name" value="GNAT"/>
    <property type="match status" value="1"/>
</dbReference>
<accession>A0ABR6VHU2</accession>
<comment type="caution">
    <text evidence="4">The sequence shown here is derived from an EMBL/GenBank/DDBJ whole genome shotgun (WGS) entry which is preliminary data.</text>
</comment>
<sequence>MLRKSTAADLDRVHELISALVGHELDYDTFAQIYKEQLNDNDYYCLLGELDGRVCGVLNMRFDRQLHHGGNVAEVLEFFITPDVRSQGTGARMLEAAEAIAKEHQCVLIEVTSRNIRVDAHRFYMREGMEHTHAKFVKEF</sequence>
<evidence type="ECO:0000256" key="2">
    <source>
        <dbReference type="ARBA" id="ARBA00023315"/>
    </source>
</evidence>